<feature type="region of interest" description="Disordered" evidence="1">
    <location>
        <begin position="107"/>
        <end position="163"/>
    </location>
</feature>
<feature type="domain" description="DUF7932" evidence="2">
    <location>
        <begin position="363"/>
        <end position="493"/>
    </location>
</feature>
<evidence type="ECO:0000313" key="3">
    <source>
        <dbReference type="EMBL" id="OCL06100.1"/>
    </source>
</evidence>
<accession>A0A8E2EWD0</accession>
<dbReference type="EMBL" id="KV750132">
    <property type="protein sequence ID" value="OCL06100.1"/>
    <property type="molecule type" value="Genomic_DNA"/>
</dbReference>
<dbReference type="AlphaFoldDB" id="A0A8E2EWD0"/>
<evidence type="ECO:0000259" key="2">
    <source>
        <dbReference type="Pfam" id="PF25560"/>
    </source>
</evidence>
<feature type="compositionally biased region" description="Gly residues" evidence="1">
    <location>
        <begin position="107"/>
        <end position="123"/>
    </location>
</feature>
<evidence type="ECO:0000313" key="4">
    <source>
        <dbReference type="Proteomes" id="UP000250140"/>
    </source>
</evidence>
<keyword evidence="4" id="KW-1185">Reference proteome</keyword>
<protein>
    <recommendedName>
        <fullName evidence="2">DUF7932 domain-containing protein</fullName>
    </recommendedName>
</protein>
<sequence length="890" mass="95302">MTASAPITLSVDGQHGSIAAQAAGRREAEELLDDDDVLPEILDGRPGKNARPAIEGSRAGSIAVELLESTVVQGGIRVDMIRSESLQQPPSVVEVPVRRDILLSAAGGDGEAGNFGGDGGNGLDGKHGTAATRTADATPGANGGNGGNAGRGTDGASGGDGGDIEVRLHENNTHLLLATSCNVKGGKGGAAGRHGSPGKGGKGGKGGPGHRWNEMVGYKYYCTSACIGRNGVPGESTTLVRLKSAVDSGRTTVMSGIRAQAVAGGNLPGLIAEVAARYGAIRHQRIDPGACNCHGGQGNCIGCDSKPVHKDFQRVSGPDGENGLEGTPVVTTLRNGADGRSGSVTIAVYNDNGEENLYRSAYNLELVGFDVEDENGDGIFEPGEHLFIKRIVVRNSGGMPSPTRPIPVTAVESDWFKPVPGDEGIAYLPISIPAGHSMTVEGSIKVLIRPNIVDPRPGVQFFSREDIVINAEMPWLKRPLPHFEYTKAVDLQYPCELRNFSNLATLAQGATGKVTCEVYNRGHTPVGSGAPIPRTVEVEILIPGDYGALLYQHVVIQLDLYISDPLQTPLEEGNDEAEEILTLIHRVEITTQVSNEYNYNPRSEFLLVTNSVTSRQRSHLIEQFIREDLKMELDTWNVGLYGGLQLRPGEGQLVGETVLESYHGKTVLFLGNKFDFFTHGSHNVAELCDPRWLAEAISNGTNCLFLECSDFKTYEELLTAVAFANHHQMSTLDEVLPESQKFNDVDEMVKAIAQQKQFGHLGYTQYTIPVKKRWQQFGKANPEAEAKRILKYLQKQLPQERCLVSFRPAGADKGGGDSSSMSQIDVATDKLPEFGISERKRQNFEADYSSVVVSIGAAPHISLTAIEPIHNTFAPAQQPRPNEAPQAGGG</sequence>
<dbReference type="OrthoDB" id="3944417at2759"/>
<evidence type="ECO:0000256" key="1">
    <source>
        <dbReference type="SAM" id="MobiDB-lite"/>
    </source>
</evidence>
<dbReference type="InterPro" id="IPR057692">
    <property type="entry name" value="DUF7932"/>
</dbReference>
<organism evidence="3 4">
    <name type="scientific">Glonium stellatum</name>
    <dbReference type="NCBI Taxonomy" id="574774"/>
    <lineage>
        <taxon>Eukaryota</taxon>
        <taxon>Fungi</taxon>
        <taxon>Dikarya</taxon>
        <taxon>Ascomycota</taxon>
        <taxon>Pezizomycotina</taxon>
        <taxon>Dothideomycetes</taxon>
        <taxon>Pleosporomycetidae</taxon>
        <taxon>Gloniales</taxon>
        <taxon>Gloniaceae</taxon>
        <taxon>Glonium</taxon>
    </lineage>
</organism>
<dbReference type="Pfam" id="PF25560">
    <property type="entry name" value="DUF7932"/>
    <property type="match status" value="1"/>
</dbReference>
<reference evidence="3 4" key="1">
    <citation type="journal article" date="2016" name="Nat. Commun.">
        <title>Ectomycorrhizal ecology is imprinted in the genome of the dominant symbiotic fungus Cenococcum geophilum.</title>
        <authorList>
            <consortium name="DOE Joint Genome Institute"/>
            <person name="Peter M."/>
            <person name="Kohler A."/>
            <person name="Ohm R.A."/>
            <person name="Kuo A."/>
            <person name="Krutzmann J."/>
            <person name="Morin E."/>
            <person name="Arend M."/>
            <person name="Barry K.W."/>
            <person name="Binder M."/>
            <person name="Choi C."/>
            <person name="Clum A."/>
            <person name="Copeland A."/>
            <person name="Grisel N."/>
            <person name="Haridas S."/>
            <person name="Kipfer T."/>
            <person name="LaButti K."/>
            <person name="Lindquist E."/>
            <person name="Lipzen A."/>
            <person name="Maire R."/>
            <person name="Meier B."/>
            <person name="Mihaltcheva S."/>
            <person name="Molinier V."/>
            <person name="Murat C."/>
            <person name="Poggeler S."/>
            <person name="Quandt C.A."/>
            <person name="Sperisen C."/>
            <person name="Tritt A."/>
            <person name="Tisserant E."/>
            <person name="Crous P.W."/>
            <person name="Henrissat B."/>
            <person name="Nehls U."/>
            <person name="Egli S."/>
            <person name="Spatafora J.W."/>
            <person name="Grigoriev I.V."/>
            <person name="Martin F.M."/>
        </authorList>
    </citation>
    <scope>NUCLEOTIDE SEQUENCE [LARGE SCALE GENOMIC DNA]</scope>
    <source>
        <strain evidence="3 4">CBS 207.34</strain>
    </source>
</reference>
<proteinExistence type="predicted"/>
<gene>
    <name evidence="3" type="ORF">AOQ84DRAFT_366097</name>
</gene>
<dbReference type="Proteomes" id="UP000250140">
    <property type="component" value="Unassembled WGS sequence"/>
</dbReference>
<feature type="non-terminal residue" evidence="3">
    <location>
        <position position="1"/>
    </location>
</feature>
<feature type="region of interest" description="Disordered" evidence="1">
    <location>
        <begin position="186"/>
        <end position="209"/>
    </location>
</feature>
<feature type="compositionally biased region" description="Gly residues" evidence="1">
    <location>
        <begin position="141"/>
        <end position="161"/>
    </location>
</feature>
<name>A0A8E2EWD0_9PEZI</name>